<reference evidence="1 2" key="1">
    <citation type="journal article" date="2011" name="J. Bacteriol.">
        <title>Genome sequence of Halorhabdus tiamatea, the first archaeon isolated from a deep-sea anoxic brine lake.</title>
        <authorList>
            <person name="Antunes A."/>
            <person name="Alam I."/>
            <person name="Bajic V.B."/>
            <person name="Stingl U."/>
        </authorList>
    </citation>
    <scope>NUCLEOTIDE SEQUENCE [LARGE SCALE GENOMIC DNA]</scope>
    <source>
        <strain evidence="1 2">SARL4B</strain>
    </source>
</reference>
<name>U2F7C5_9EURY</name>
<evidence type="ECO:0000313" key="1">
    <source>
        <dbReference type="EMBL" id="ERJ06065.1"/>
    </source>
</evidence>
<dbReference type="AlphaFoldDB" id="U2F7C5"/>
<dbReference type="EMBL" id="AFNT02000020">
    <property type="protein sequence ID" value="ERJ06065.1"/>
    <property type="molecule type" value="Genomic_DNA"/>
</dbReference>
<evidence type="ECO:0000313" key="2">
    <source>
        <dbReference type="Proteomes" id="UP000003861"/>
    </source>
</evidence>
<reference evidence="1 2" key="2">
    <citation type="journal article" date="2013" name="PLoS ONE">
        <title>INDIGO - INtegrated Data Warehouse of MIcrobial GenOmes with Examples from the Red Sea Extremophiles.</title>
        <authorList>
            <person name="Alam I."/>
            <person name="Antunes A."/>
            <person name="Kamau A.A."/>
            <person name="Ba Alawi W."/>
            <person name="Kalkatawi M."/>
            <person name="Stingl U."/>
            <person name="Bajic V.B."/>
        </authorList>
    </citation>
    <scope>NUCLEOTIDE SEQUENCE [LARGE SCALE GENOMIC DNA]</scope>
    <source>
        <strain evidence="1 2">SARL4B</strain>
    </source>
</reference>
<proteinExistence type="predicted"/>
<dbReference type="Proteomes" id="UP000003861">
    <property type="component" value="Unassembled WGS sequence"/>
</dbReference>
<comment type="caution">
    <text evidence="1">The sequence shown here is derived from an EMBL/GenBank/DDBJ whole genome shotgun (WGS) entry which is preliminary data.</text>
</comment>
<organism evidence="1 2">
    <name type="scientific">Halorhabdus tiamatea SARL4B</name>
    <dbReference type="NCBI Taxonomy" id="1033806"/>
    <lineage>
        <taxon>Archaea</taxon>
        <taxon>Methanobacteriati</taxon>
        <taxon>Methanobacteriota</taxon>
        <taxon>Stenosarchaea group</taxon>
        <taxon>Halobacteria</taxon>
        <taxon>Halobacteriales</taxon>
        <taxon>Haloarculaceae</taxon>
        <taxon>Halorhabdus</taxon>
    </lineage>
</organism>
<sequence>MLTDFASRVMLNEASLRSASHSPLGISRAVLRTPLAYIAPPMPPIPPMPP</sequence>
<accession>U2F7C5</accession>
<protein>
    <submittedName>
        <fullName evidence="1">Uncharacterized protein</fullName>
    </submittedName>
</protein>
<feature type="non-terminal residue" evidence="1">
    <location>
        <position position="50"/>
    </location>
</feature>
<gene>
    <name evidence="1" type="ORF">HLRTI_001828</name>
</gene>